<keyword evidence="10" id="KW-1185">Reference proteome</keyword>
<proteinExistence type="inferred from homology"/>
<organism evidence="9 10">
    <name type="scientific">Diploptera punctata</name>
    <name type="common">Pacific beetle cockroach</name>
    <dbReference type="NCBI Taxonomy" id="6984"/>
    <lineage>
        <taxon>Eukaryota</taxon>
        <taxon>Metazoa</taxon>
        <taxon>Ecdysozoa</taxon>
        <taxon>Arthropoda</taxon>
        <taxon>Hexapoda</taxon>
        <taxon>Insecta</taxon>
        <taxon>Pterygota</taxon>
        <taxon>Neoptera</taxon>
        <taxon>Polyneoptera</taxon>
        <taxon>Dictyoptera</taxon>
        <taxon>Blattodea</taxon>
        <taxon>Blaberoidea</taxon>
        <taxon>Blaberidae</taxon>
        <taxon>Diplopterinae</taxon>
        <taxon>Diploptera</taxon>
    </lineage>
</organism>
<dbReference type="GO" id="GO:0006434">
    <property type="term" value="P:seryl-tRNA aminoacylation"/>
    <property type="evidence" value="ECO:0007669"/>
    <property type="project" value="InterPro"/>
</dbReference>
<reference evidence="9" key="2">
    <citation type="submission" date="2023-05" db="EMBL/GenBank/DDBJ databases">
        <authorList>
            <person name="Fouks B."/>
        </authorList>
    </citation>
    <scope>NUCLEOTIDE SEQUENCE</scope>
    <source>
        <strain evidence="9">Stay&amp;Tobe</strain>
        <tissue evidence="9">Testes</tissue>
    </source>
</reference>
<comment type="similarity">
    <text evidence="1">Belongs to the class-II aminoacyl-tRNA synthetase family. Type-1 seryl-tRNA synthetase subfamily.</text>
</comment>
<evidence type="ECO:0000259" key="8">
    <source>
        <dbReference type="PROSITE" id="PS50862"/>
    </source>
</evidence>
<keyword evidence="4" id="KW-0547">Nucleotide-binding</keyword>
<evidence type="ECO:0000256" key="6">
    <source>
        <dbReference type="ARBA" id="ARBA00023146"/>
    </source>
</evidence>
<evidence type="ECO:0000256" key="2">
    <source>
        <dbReference type="ARBA" id="ARBA00012840"/>
    </source>
</evidence>
<evidence type="ECO:0000256" key="1">
    <source>
        <dbReference type="ARBA" id="ARBA00010728"/>
    </source>
</evidence>
<evidence type="ECO:0000256" key="5">
    <source>
        <dbReference type="ARBA" id="ARBA00022840"/>
    </source>
</evidence>
<dbReference type="SUPFAM" id="SSF55681">
    <property type="entry name" value="Class II aaRS and biotin synthetases"/>
    <property type="match status" value="1"/>
</dbReference>
<keyword evidence="3" id="KW-0436">Ligase</keyword>
<dbReference type="EMBL" id="JASPKZ010001622">
    <property type="protein sequence ID" value="KAJ9597236.1"/>
    <property type="molecule type" value="Genomic_DNA"/>
</dbReference>
<evidence type="ECO:0000313" key="9">
    <source>
        <dbReference type="EMBL" id="KAJ9597236.1"/>
    </source>
</evidence>
<dbReference type="PROSITE" id="PS50862">
    <property type="entry name" value="AA_TRNA_LIGASE_II"/>
    <property type="match status" value="1"/>
</dbReference>
<feature type="domain" description="Aminoacyl-transfer RNA synthetases class-II family profile" evidence="8">
    <location>
        <begin position="7"/>
        <end position="205"/>
    </location>
</feature>
<dbReference type="Gene3D" id="3.30.930.10">
    <property type="entry name" value="Bira Bifunctional Protein, Domain 2"/>
    <property type="match status" value="1"/>
</dbReference>
<dbReference type="GO" id="GO:0004828">
    <property type="term" value="F:serine-tRNA ligase activity"/>
    <property type="evidence" value="ECO:0007669"/>
    <property type="project" value="UniProtKB-EC"/>
</dbReference>
<dbReference type="InterPro" id="IPR002317">
    <property type="entry name" value="Ser-tRNA-ligase_type_1"/>
</dbReference>
<keyword evidence="5" id="KW-0067">ATP-binding</keyword>
<evidence type="ECO:0000256" key="4">
    <source>
        <dbReference type="ARBA" id="ARBA00022741"/>
    </source>
</evidence>
<protein>
    <recommendedName>
        <fullName evidence="2">serine--tRNA ligase</fullName>
        <ecNumber evidence="2">6.1.1.11</ecNumber>
    </recommendedName>
    <alternativeName>
        <fullName evidence="7">Seryl-tRNA synthetase</fullName>
    </alternativeName>
</protein>
<dbReference type="InterPro" id="IPR045864">
    <property type="entry name" value="aa-tRNA-synth_II/BPL/LPL"/>
</dbReference>
<dbReference type="InterPro" id="IPR002314">
    <property type="entry name" value="aa-tRNA-synt_IIb"/>
</dbReference>
<keyword evidence="6" id="KW-0030">Aminoacyl-tRNA synthetase</keyword>
<sequence>MKVDGDRTQIYRLDQQLYEGDLCLSGTSEMALAAFVMNRTFRAEELPLRLAAVSRCYRAETSGLSDEKGVYRVHQFTKVEMFGVSTRENSSELLEEMRELEEEMFESLGLHFQTLDMPPHELGAPAFRKYDIEAWMPGRNMYGEISSCSDCTDYQSRRLNIKYLPHSSTAPLHAHTVNGTACAVPRMLIALLETYQQADGTVAVPEPLQHYLRNKSLITLNSDVPVMKYIKSKHISKKY</sequence>
<accession>A0AAD8EP33</accession>
<dbReference type="EC" id="6.1.1.11" evidence="2"/>
<comment type="caution">
    <text evidence="9">The sequence shown here is derived from an EMBL/GenBank/DDBJ whole genome shotgun (WGS) entry which is preliminary data.</text>
</comment>
<dbReference type="GO" id="GO:0005524">
    <property type="term" value="F:ATP binding"/>
    <property type="evidence" value="ECO:0007669"/>
    <property type="project" value="UniProtKB-KW"/>
</dbReference>
<name>A0AAD8EP33_DIPPU</name>
<gene>
    <name evidence="9" type="ORF">L9F63_011910</name>
</gene>
<dbReference type="InterPro" id="IPR006195">
    <property type="entry name" value="aa-tRNA-synth_II"/>
</dbReference>
<dbReference type="PANTHER" id="PTHR11778">
    <property type="entry name" value="SERYL-TRNA SYNTHETASE"/>
    <property type="match status" value="1"/>
</dbReference>
<evidence type="ECO:0000313" key="10">
    <source>
        <dbReference type="Proteomes" id="UP001233999"/>
    </source>
</evidence>
<dbReference type="AlphaFoldDB" id="A0AAD8EP33"/>
<reference evidence="9" key="1">
    <citation type="journal article" date="2023" name="IScience">
        <title>Live-bearing cockroach genome reveals convergent evolutionary mechanisms linked to viviparity in insects and beyond.</title>
        <authorList>
            <person name="Fouks B."/>
            <person name="Harrison M.C."/>
            <person name="Mikhailova A.A."/>
            <person name="Marchal E."/>
            <person name="English S."/>
            <person name="Carruthers M."/>
            <person name="Jennings E.C."/>
            <person name="Chiamaka E.L."/>
            <person name="Frigard R.A."/>
            <person name="Pippel M."/>
            <person name="Attardo G.M."/>
            <person name="Benoit J.B."/>
            <person name="Bornberg-Bauer E."/>
            <person name="Tobe S.S."/>
        </authorList>
    </citation>
    <scope>NUCLEOTIDE SEQUENCE</scope>
    <source>
        <strain evidence="9">Stay&amp;Tobe</strain>
    </source>
</reference>
<dbReference type="PRINTS" id="PR00981">
    <property type="entry name" value="TRNASYNTHSER"/>
</dbReference>
<dbReference type="Proteomes" id="UP001233999">
    <property type="component" value="Unassembled WGS sequence"/>
</dbReference>
<dbReference type="Pfam" id="PF00587">
    <property type="entry name" value="tRNA-synt_2b"/>
    <property type="match status" value="1"/>
</dbReference>
<evidence type="ECO:0000256" key="3">
    <source>
        <dbReference type="ARBA" id="ARBA00022598"/>
    </source>
</evidence>
<evidence type="ECO:0000256" key="7">
    <source>
        <dbReference type="ARBA" id="ARBA00031113"/>
    </source>
</evidence>